<dbReference type="SMART" id="SM00148">
    <property type="entry name" value="PLCXc"/>
    <property type="match status" value="1"/>
</dbReference>
<dbReference type="PANTHER" id="PTHR10336">
    <property type="entry name" value="PHOSPHOINOSITIDE-SPECIFIC PHOSPHOLIPASE C FAMILY PROTEIN"/>
    <property type="match status" value="1"/>
</dbReference>
<dbReference type="GO" id="GO:0005886">
    <property type="term" value="C:plasma membrane"/>
    <property type="evidence" value="ECO:0007669"/>
    <property type="project" value="UniProtKB-SubCell"/>
</dbReference>
<reference evidence="6" key="1">
    <citation type="journal article" date="2020" name="Nat. Genet.">
        <title>Genomic diversifications of five Gossypium allopolyploid species and their impact on cotton improvement.</title>
        <authorList>
            <person name="Chen Z.J."/>
            <person name="Sreedasyam A."/>
            <person name="Ando A."/>
            <person name="Song Q."/>
            <person name="De Santiago L.M."/>
            <person name="Hulse-Kemp A.M."/>
            <person name="Ding M."/>
            <person name="Ye W."/>
            <person name="Kirkbride R.C."/>
            <person name="Jenkins J."/>
            <person name="Plott C."/>
            <person name="Lovell J."/>
            <person name="Lin Y.M."/>
            <person name="Vaughn R."/>
            <person name="Liu B."/>
            <person name="Simpson S."/>
            <person name="Scheffler B.E."/>
            <person name="Wen L."/>
            <person name="Saski C.A."/>
            <person name="Grover C.E."/>
            <person name="Hu G."/>
            <person name="Conover J.L."/>
            <person name="Carlson J.W."/>
            <person name="Shu S."/>
            <person name="Boston L.B."/>
            <person name="Williams M."/>
            <person name="Peterson D.G."/>
            <person name="McGee K."/>
            <person name="Jones D.C."/>
            <person name="Wendel J.F."/>
            <person name="Stelly D.M."/>
            <person name="Grimwood J."/>
            <person name="Schmutz J."/>
        </authorList>
    </citation>
    <scope>NUCLEOTIDE SEQUENCE [LARGE SCALE GENOMIC DNA]</scope>
    <source>
        <strain evidence="6">cv. 3-79</strain>
    </source>
</reference>
<dbReference type="SUPFAM" id="SSF51695">
    <property type="entry name" value="PLC-like phosphodiesterases"/>
    <property type="match status" value="1"/>
</dbReference>
<dbReference type="GO" id="GO:0048015">
    <property type="term" value="P:phosphatidylinositol-mediated signaling"/>
    <property type="evidence" value="ECO:0007669"/>
    <property type="project" value="TreeGrafter"/>
</dbReference>
<proteinExistence type="predicted"/>
<evidence type="ECO:0000256" key="3">
    <source>
        <dbReference type="SAM" id="MobiDB-lite"/>
    </source>
</evidence>
<dbReference type="GO" id="GO:0051209">
    <property type="term" value="P:release of sequestered calcium ion into cytosol"/>
    <property type="evidence" value="ECO:0007669"/>
    <property type="project" value="TreeGrafter"/>
</dbReference>
<keyword evidence="6" id="KW-1185">Reference proteome</keyword>
<keyword evidence="2" id="KW-0443">Lipid metabolism</keyword>
<dbReference type="PROSITE" id="PS50007">
    <property type="entry name" value="PIPLC_X_DOMAIN"/>
    <property type="match status" value="1"/>
</dbReference>
<dbReference type="Pfam" id="PF09279">
    <property type="entry name" value="EF-hand_like"/>
    <property type="match status" value="1"/>
</dbReference>
<dbReference type="PANTHER" id="PTHR10336:SF154">
    <property type="entry name" value="PHOSPHOINOSITIDE PHOSPHOLIPASE C 2"/>
    <property type="match status" value="1"/>
</dbReference>
<dbReference type="InterPro" id="IPR015359">
    <property type="entry name" value="PLC_EF-hand-like"/>
</dbReference>
<dbReference type="PRINTS" id="PR00390">
    <property type="entry name" value="PHPHLIPASEC"/>
</dbReference>
<dbReference type="InterPro" id="IPR011992">
    <property type="entry name" value="EF-hand-dom_pair"/>
</dbReference>
<dbReference type="EC" id="3.1.4.11" evidence="2"/>
<dbReference type="GO" id="GO:0004435">
    <property type="term" value="F:phosphatidylinositol-4,5-bisphosphate phospholipase C activity"/>
    <property type="evidence" value="ECO:0007669"/>
    <property type="project" value="UniProtKB-EC"/>
</dbReference>
<dbReference type="GO" id="GO:0016042">
    <property type="term" value="P:lipid catabolic process"/>
    <property type="evidence" value="ECO:0007669"/>
    <property type="project" value="UniProtKB-KW"/>
</dbReference>
<dbReference type="AlphaFoldDB" id="A0A5J5NCT4"/>
<comment type="catalytic activity">
    <reaction evidence="2">
        <text>a 1,2-diacyl-sn-glycero-3-phospho-(1D-myo-inositol-4,5-bisphosphate) + H2O = 1D-myo-inositol 1,4,5-trisphosphate + a 1,2-diacyl-sn-glycerol + H(+)</text>
        <dbReference type="Rhea" id="RHEA:33179"/>
        <dbReference type="ChEBI" id="CHEBI:15377"/>
        <dbReference type="ChEBI" id="CHEBI:15378"/>
        <dbReference type="ChEBI" id="CHEBI:17815"/>
        <dbReference type="ChEBI" id="CHEBI:58456"/>
        <dbReference type="ChEBI" id="CHEBI:203600"/>
        <dbReference type="EC" id="3.1.4.11"/>
    </reaction>
</comment>
<dbReference type="Gene3D" id="1.10.238.10">
    <property type="entry name" value="EF-hand"/>
    <property type="match status" value="1"/>
</dbReference>
<organism evidence="5 6">
    <name type="scientific">Gossypium barbadense</name>
    <name type="common">Sea Island cotton</name>
    <name type="synonym">Hibiscus barbadensis</name>
    <dbReference type="NCBI Taxonomy" id="3634"/>
    <lineage>
        <taxon>Eukaryota</taxon>
        <taxon>Viridiplantae</taxon>
        <taxon>Streptophyta</taxon>
        <taxon>Embryophyta</taxon>
        <taxon>Tracheophyta</taxon>
        <taxon>Spermatophyta</taxon>
        <taxon>Magnoliopsida</taxon>
        <taxon>eudicotyledons</taxon>
        <taxon>Gunneridae</taxon>
        <taxon>Pentapetalae</taxon>
        <taxon>rosids</taxon>
        <taxon>malvids</taxon>
        <taxon>Malvales</taxon>
        <taxon>Malvaceae</taxon>
        <taxon>Malvoideae</taxon>
        <taxon>Gossypium</taxon>
    </lineage>
</organism>
<gene>
    <name evidence="5" type="ORF">ES319_1Z105800v1</name>
</gene>
<accession>A0A5J5NCT4</accession>
<comment type="subcellular location">
    <subcellularLocation>
        <location evidence="1">Cell membrane</location>
        <topology evidence="1">Peripheral membrane protein</topology>
    </subcellularLocation>
</comment>
<dbReference type="Proteomes" id="UP000327439">
    <property type="component" value="Unassembled WGS sequence"/>
</dbReference>
<name>A0A5J5NCT4_GOSBA</name>
<dbReference type="InterPro" id="IPR001192">
    <property type="entry name" value="PI-PLC_fam"/>
</dbReference>
<keyword evidence="2" id="KW-0378">Hydrolase</keyword>
<evidence type="ECO:0000259" key="4">
    <source>
        <dbReference type="SMART" id="SM00148"/>
    </source>
</evidence>
<feature type="region of interest" description="Disordered" evidence="3">
    <location>
        <begin position="248"/>
        <end position="280"/>
    </location>
</feature>
<protein>
    <recommendedName>
        <fullName evidence="2">Phosphoinositide phospholipase C</fullName>
        <ecNumber evidence="2">3.1.4.11</ecNumber>
    </recommendedName>
</protein>
<evidence type="ECO:0000256" key="1">
    <source>
        <dbReference type="ARBA" id="ARBA00004202"/>
    </source>
</evidence>
<evidence type="ECO:0000313" key="5">
    <source>
        <dbReference type="EMBL" id="KAB1668819.1"/>
    </source>
</evidence>
<evidence type="ECO:0000313" key="6">
    <source>
        <dbReference type="Proteomes" id="UP000327439"/>
    </source>
</evidence>
<keyword evidence="2" id="KW-0442">Lipid degradation</keyword>
<feature type="domain" description="Phosphatidylinositol-specific phospholipase C X" evidence="4">
    <location>
        <begin position="102"/>
        <end position="246"/>
    </location>
</feature>
<dbReference type="Pfam" id="PF00388">
    <property type="entry name" value="PI-PLC-X"/>
    <property type="match status" value="1"/>
</dbReference>
<dbReference type="InterPro" id="IPR000909">
    <property type="entry name" value="PLipase_C_PInositol-sp_X_dom"/>
</dbReference>
<dbReference type="SUPFAM" id="SSF47473">
    <property type="entry name" value="EF-hand"/>
    <property type="match status" value="1"/>
</dbReference>
<evidence type="ECO:0000256" key="2">
    <source>
        <dbReference type="RuleBase" id="RU361133"/>
    </source>
</evidence>
<dbReference type="InterPro" id="IPR017946">
    <property type="entry name" value="PLC-like_Pdiesterase_TIM-brl"/>
</dbReference>
<dbReference type="Gene3D" id="3.20.20.190">
    <property type="entry name" value="Phosphatidylinositol (PI) phosphodiesterase"/>
    <property type="match status" value="1"/>
</dbReference>
<sequence length="280" mass="31571">MSKQSYRVCFCFRRRFKMTVAQAPEDVKNLFEMYSENGLMNADGLHKFLVEYQKEDETTTDDAQKIIDGSKHLPKNGLHVEAFFRHLFSDTNSPLVSLGVHHDMNAPLSHYFIFTGHNSYLTGNQLNSDCSDVPIINALKRGVRVIELDIWPNSEKDDVHVLHGGTLTAPVTLLKCLSSIKEYAFVSSDFPVVITLEDHLTPDLQAKAANMITETLGDILFTPGPEVFKEFPSLETLKKRIIISTKPPKDYTEAKEDKDKENDSKSDKADDEVAMKKVSS</sequence>
<dbReference type="OrthoDB" id="269822at2759"/>
<dbReference type="EMBL" id="ML708016">
    <property type="protein sequence ID" value="KAB1668819.1"/>
    <property type="molecule type" value="Genomic_DNA"/>
</dbReference>